<keyword evidence="11" id="KW-1185">Reference proteome</keyword>
<comment type="subcellular location">
    <subcellularLocation>
        <location evidence="1 8">Cell membrane</location>
        <topology evidence="1 8">Multi-pass membrane protein</topology>
    </subcellularLocation>
</comment>
<dbReference type="InterPro" id="IPR037185">
    <property type="entry name" value="EmrE-like"/>
</dbReference>
<dbReference type="InterPro" id="IPR000390">
    <property type="entry name" value="Small_drug/metabolite_transptr"/>
</dbReference>
<keyword evidence="2" id="KW-0813">Transport</keyword>
<dbReference type="InterPro" id="IPR045324">
    <property type="entry name" value="Small_multidrug_res"/>
</dbReference>
<dbReference type="Pfam" id="PF00893">
    <property type="entry name" value="Multi_Drug_Res"/>
    <property type="match status" value="1"/>
</dbReference>
<evidence type="ECO:0000256" key="5">
    <source>
        <dbReference type="ARBA" id="ARBA00022989"/>
    </source>
</evidence>
<sequence length="109" mass="11780">MNAVYLGVAIVCEIIGTSALKSSVGFSRLWPSLTTVLFYAFAFYFLSLPLRTMPVGIVYAIWSGCGIALLATIDLFWFRVHIDFAGFLGLGLIVAGVLVINLFSSTVGH</sequence>
<evidence type="ECO:0000256" key="9">
    <source>
        <dbReference type="SAM" id="Phobius"/>
    </source>
</evidence>
<dbReference type="FunFam" id="1.10.3730.20:FF:000001">
    <property type="entry name" value="Quaternary ammonium compound resistance transporter SugE"/>
    <property type="match status" value="1"/>
</dbReference>
<evidence type="ECO:0000256" key="2">
    <source>
        <dbReference type="ARBA" id="ARBA00022448"/>
    </source>
</evidence>
<dbReference type="PANTHER" id="PTHR30561:SF1">
    <property type="entry name" value="MULTIDRUG TRANSPORTER EMRE"/>
    <property type="match status" value="1"/>
</dbReference>
<dbReference type="GO" id="GO:0015199">
    <property type="term" value="F:amino-acid betaine transmembrane transporter activity"/>
    <property type="evidence" value="ECO:0007669"/>
    <property type="project" value="TreeGrafter"/>
</dbReference>
<dbReference type="GO" id="GO:1990961">
    <property type="term" value="P:xenobiotic detoxification by transmembrane export across the plasma membrane"/>
    <property type="evidence" value="ECO:0007669"/>
    <property type="project" value="UniProtKB-ARBA"/>
</dbReference>
<comment type="similarity">
    <text evidence="7 8">Belongs to the drug/metabolite transporter (DMT) superfamily. Small multidrug resistance (SMR) (TC 2.A.7.1) family.</text>
</comment>
<evidence type="ECO:0000256" key="8">
    <source>
        <dbReference type="RuleBase" id="RU003942"/>
    </source>
</evidence>
<keyword evidence="6 9" id="KW-0472">Membrane</keyword>
<feature type="transmembrane region" description="Helical" evidence="9">
    <location>
        <begin position="29"/>
        <end position="50"/>
    </location>
</feature>
<evidence type="ECO:0000256" key="7">
    <source>
        <dbReference type="ARBA" id="ARBA00038032"/>
    </source>
</evidence>
<dbReference type="PANTHER" id="PTHR30561">
    <property type="entry name" value="SMR FAMILY PROTON-DEPENDENT DRUG EFFLUX TRANSPORTER SUGE"/>
    <property type="match status" value="1"/>
</dbReference>
<dbReference type="GO" id="GO:0005886">
    <property type="term" value="C:plasma membrane"/>
    <property type="evidence" value="ECO:0007669"/>
    <property type="project" value="UniProtKB-SubCell"/>
</dbReference>
<dbReference type="Proteomes" id="UP001139035">
    <property type="component" value="Unassembled WGS sequence"/>
</dbReference>
<dbReference type="GO" id="GO:0031460">
    <property type="term" value="P:glycine betaine transport"/>
    <property type="evidence" value="ECO:0007669"/>
    <property type="project" value="TreeGrafter"/>
</dbReference>
<keyword evidence="5 9" id="KW-1133">Transmembrane helix</keyword>
<evidence type="ECO:0000313" key="11">
    <source>
        <dbReference type="Proteomes" id="UP001139035"/>
    </source>
</evidence>
<dbReference type="GO" id="GO:0015220">
    <property type="term" value="F:choline transmembrane transporter activity"/>
    <property type="evidence" value="ECO:0007669"/>
    <property type="project" value="TreeGrafter"/>
</dbReference>
<dbReference type="Gene3D" id="1.10.3730.20">
    <property type="match status" value="1"/>
</dbReference>
<organism evidence="10 11">
    <name type="scientific">Jiella avicenniae</name>
    <dbReference type="NCBI Taxonomy" id="2907202"/>
    <lineage>
        <taxon>Bacteria</taxon>
        <taxon>Pseudomonadati</taxon>
        <taxon>Pseudomonadota</taxon>
        <taxon>Alphaproteobacteria</taxon>
        <taxon>Hyphomicrobiales</taxon>
        <taxon>Aurantimonadaceae</taxon>
        <taxon>Jiella</taxon>
    </lineage>
</organism>
<evidence type="ECO:0000256" key="3">
    <source>
        <dbReference type="ARBA" id="ARBA00022475"/>
    </source>
</evidence>
<name>A0A9X1T508_9HYPH</name>
<protein>
    <submittedName>
        <fullName evidence="10">Multidrug efflux SMR transporter</fullName>
    </submittedName>
</protein>
<proteinExistence type="inferred from homology"/>
<reference evidence="10" key="1">
    <citation type="submission" date="2022-01" db="EMBL/GenBank/DDBJ databases">
        <title>Jiella avicenniae sp. nov., a novel endophytic bacterium isolated from bark of Avicennia marina.</title>
        <authorList>
            <person name="Tuo L."/>
        </authorList>
    </citation>
    <scope>NUCLEOTIDE SEQUENCE</scope>
    <source>
        <strain evidence="10">CBK1P-4</strain>
    </source>
</reference>
<evidence type="ECO:0000313" key="10">
    <source>
        <dbReference type="EMBL" id="MCE7028587.1"/>
    </source>
</evidence>
<dbReference type="GO" id="GO:0015297">
    <property type="term" value="F:antiporter activity"/>
    <property type="evidence" value="ECO:0007669"/>
    <property type="project" value="TreeGrafter"/>
</dbReference>
<dbReference type="SUPFAM" id="SSF103481">
    <property type="entry name" value="Multidrug resistance efflux transporter EmrE"/>
    <property type="match status" value="1"/>
</dbReference>
<evidence type="ECO:0000256" key="1">
    <source>
        <dbReference type="ARBA" id="ARBA00004651"/>
    </source>
</evidence>
<dbReference type="RefSeq" id="WP_233719738.1">
    <property type="nucleotide sequence ID" value="NZ_JAJUWU010000009.1"/>
</dbReference>
<dbReference type="AlphaFoldDB" id="A0A9X1T508"/>
<dbReference type="EMBL" id="JAJUWU010000009">
    <property type="protein sequence ID" value="MCE7028587.1"/>
    <property type="molecule type" value="Genomic_DNA"/>
</dbReference>
<evidence type="ECO:0000256" key="6">
    <source>
        <dbReference type="ARBA" id="ARBA00023136"/>
    </source>
</evidence>
<keyword evidence="4 8" id="KW-0812">Transmembrane</keyword>
<feature type="transmembrane region" description="Helical" evidence="9">
    <location>
        <begin position="57"/>
        <end position="78"/>
    </location>
</feature>
<feature type="transmembrane region" description="Helical" evidence="9">
    <location>
        <begin position="84"/>
        <end position="103"/>
    </location>
</feature>
<keyword evidence="3" id="KW-1003">Cell membrane</keyword>
<gene>
    <name evidence="10" type="ORF">LZD57_11360</name>
</gene>
<evidence type="ECO:0000256" key="4">
    <source>
        <dbReference type="ARBA" id="ARBA00022692"/>
    </source>
</evidence>
<comment type="caution">
    <text evidence="10">The sequence shown here is derived from an EMBL/GenBank/DDBJ whole genome shotgun (WGS) entry which is preliminary data.</text>
</comment>
<accession>A0A9X1T508</accession>